<organism evidence="1 2">
    <name type="scientific">Purpureocillium lilacinum</name>
    <name type="common">Paecilomyces lilacinus</name>
    <dbReference type="NCBI Taxonomy" id="33203"/>
    <lineage>
        <taxon>Eukaryota</taxon>
        <taxon>Fungi</taxon>
        <taxon>Dikarya</taxon>
        <taxon>Ascomycota</taxon>
        <taxon>Pezizomycotina</taxon>
        <taxon>Sordariomycetes</taxon>
        <taxon>Hypocreomycetidae</taxon>
        <taxon>Hypocreales</taxon>
        <taxon>Ophiocordycipitaceae</taxon>
        <taxon>Purpureocillium</taxon>
    </lineage>
</organism>
<sequence>MRPPLAAVVALPTTADSHRGLSTRPAANIAAVTSAATKPAASGCIMHVHTLLQVERDSTSHGAAGSAR</sequence>
<dbReference type="Proteomes" id="UP001638806">
    <property type="component" value="Unassembled WGS sequence"/>
</dbReference>
<keyword evidence="2" id="KW-1185">Reference proteome</keyword>
<accession>A0ACC4EAW5</accession>
<protein>
    <submittedName>
        <fullName evidence="1">Uncharacterized protein</fullName>
    </submittedName>
</protein>
<proteinExistence type="predicted"/>
<reference evidence="1" key="1">
    <citation type="submission" date="2024-12" db="EMBL/GenBank/DDBJ databases">
        <title>Comparative genomics and development of molecular markers within Purpureocillium lilacinum and among Purpureocillium species.</title>
        <authorList>
            <person name="Yeh Z.-Y."/>
            <person name="Ni N.-T."/>
            <person name="Lo P.-H."/>
            <person name="Mushyakhwo K."/>
            <person name="Lin C.-F."/>
            <person name="Nai Y.-S."/>
        </authorList>
    </citation>
    <scope>NUCLEOTIDE SEQUENCE</scope>
    <source>
        <strain evidence="1">NCHU-NPUST-175</strain>
    </source>
</reference>
<comment type="caution">
    <text evidence="1">The sequence shown here is derived from an EMBL/GenBank/DDBJ whole genome shotgun (WGS) entry which is preliminary data.</text>
</comment>
<evidence type="ECO:0000313" key="1">
    <source>
        <dbReference type="EMBL" id="KAL3964673.1"/>
    </source>
</evidence>
<dbReference type="EMBL" id="JBGNUJ010000002">
    <property type="protein sequence ID" value="KAL3964673.1"/>
    <property type="molecule type" value="Genomic_DNA"/>
</dbReference>
<name>A0ACC4EAW5_PURLI</name>
<gene>
    <name evidence="1" type="ORF">ACCO45_001677</name>
</gene>
<evidence type="ECO:0000313" key="2">
    <source>
        <dbReference type="Proteomes" id="UP001638806"/>
    </source>
</evidence>